<name>A0A1G2U4A2_9BACT</name>
<evidence type="ECO:0000313" key="1">
    <source>
        <dbReference type="EMBL" id="OHB04315.1"/>
    </source>
</evidence>
<comment type="caution">
    <text evidence="1">The sequence shown here is derived from an EMBL/GenBank/DDBJ whole genome shotgun (WGS) entry which is preliminary data.</text>
</comment>
<sequence>MSRKGGDRVSPGQQAEPLDVQVNRILQLGIQSCEAQPGQRTVRVSSHSVTQADELAAQDDVRGAIFEAEKDGVEVDRELRRFDLLSSQRDAVSDGLFRTGEFRYMDPDNADPEDEVVMMAEVESLPEDELHVYSLGTLEEEDPIPEASVLFLRSVGEIPSGGQEQVS</sequence>
<reference evidence="1 2" key="1">
    <citation type="journal article" date="2016" name="Nat. Commun.">
        <title>Thousands of microbial genomes shed light on interconnected biogeochemical processes in an aquifer system.</title>
        <authorList>
            <person name="Anantharaman K."/>
            <person name="Brown C.T."/>
            <person name="Hug L.A."/>
            <person name="Sharon I."/>
            <person name="Castelle C.J."/>
            <person name="Probst A.J."/>
            <person name="Thomas B.C."/>
            <person name="Singh A."/>
            <person name="Wilkins M.J."/>
            <person name="Karaoz U."/>
            <person name="Brodie E.L."/>
            <person name="Williams K.H."/>
            <person name="Hubbard S.S."/>
            <person name="Banfield J.F."/>
        </authorList>
    </citation>
    <scope>NUCLEOTIDE SEQUENCE [LARGE SCALE GENOMIC DNA]</scope>
</reference>
<proteinExistence type="predicted"/>
<evidence type="ECO:0000313" key="2">
    <source>
        <dbReference type="Proteomes" id="UP000179283"/>
    </source>
</evidence>
<dbReference type="EMBL" id="MHWD01000011">
    <property type="protein sequence ID" value="OHB04315.1"/>
    <property type="molecule type" value="Genomic_DNA"/>
</dbReference>
<dbReference type="Proteomes" id="UP000179283">
    <property type="component" value="Unassembled WGS sequence"/>
</dbReference>
<dbReference type="AlphaFoldDB" id="A0A1G2U4A2"/>
<protein>
    <submittedName>
        <fullName evidence="1">Uncharacterized protein</fullName>
    </submittedName>
</protein>
<organism evidence="1 2">
    <name type="scientific">Candidatus Zambryskibacteria bacterium RIFCSPLOWO2_01_FULL_43_17</name>
    <dbReference type="NCBI Taxonomy" id="1802760"/>
    <lineage>
        <taxon>Bacteria</taxon>
        <taxon>Candidatus Zambryskiibacteriota</taxon>
    </lineage>
</organism>
<gene>
    <name evidence="1" type="ORF">A2920_03340</name>
</gene>
<accession>A0A1G2U4A2</accession>